<keyword evidence="3" id="KW-1185">Reference proteome</keyword>
<reference evidence="2" key="1">
    <citation type="submission" date="2021-10" db="EMBL/GenBank/DDBJ databases">
        <authorList>
            <person name="Piombo E."/>
        </authorList>
    </citation>
    <scope>NUCLEOTIDE SEQUENCE</scope>
</reference>
<dbReference type="EMBL" id="CABFNO020001468">
    <property type="protein sequence ID" value="CAG9990079.1"/>
    <property type="molecule type" value="Genomic_DNA"/>
</dbReference>
<dbReference type="PANTHER" id="PTHR37012:SF2">
    <property type="entry name" value="BZIP DOMAIN-CONTAINING PROTEIN-RELATED"/>
    <property type="match status" value="1"/>
</dbReference>
<name>A0A9N9Y4D9_9HYPO</name>
<gene>
    <name evidence="2" type="ORF">CBYS24578_00017606</name>
</gene>
<dbReference type="PANTHER" id="PTHR37012">
    <property type="entry name" value="B-ZIP TRANSCRIPTION FACTOR (EUROFUNG)-RELATED"/>
    <property type="match status" value="1"/>
</dbReference>
<proteinExistence type="predicted"/>
<dbReference type="Proteomes" id="UP000754883">
    <property type="component" value="Unassembled WGS sequence"/>
</dbReference>
<dbReference type="OrthoDB" id="4161589at2759"/>
<evidence type="ECO:0000256" key="1">
    <source>
        <dbReference type="SAM" id="MobiDB-lite"/>
    </source>
</evidence>
<evidence type="ECO:0008006" key="4">
    <source>
        <dbReference type="Google" id="ProtNLM"/>
    </source>
</evidence>
<feature type="region of interest" description="Disordered" evidence="1">
    <location>
        <begin position="1"/>
        <end position="30"/>
    </location>
</feature>
<dbReference type="InterPro" id="IPR021833">
    <property type="entry name" value="DUF3425"/>
</dbReference>
<protein>
    <recommendedName>
        <fullName evidence="4">BZIP domain-containing protein</fullName>
    </recommendedName>
</protein>
<dbReference type="Pfam" id="PF11905">
    <property type="entry name" value="DUF3425"/>
    <property type="match status" value="1"/>
</dbReference>
<dbReference type="AlphaFoldDB" id="A0A9N9Y4D9"/>
<comment type="caution">
    <text evidence="2">The sequence shown here is derived from an EMBL/GenBank/DDBJ whole genome shotgun (WGS) entry which is preliminary data.</text>
</comment>
<sequence>MSSGDYESRRRVRTEEQQHRKRLVDRVKQKSNRYEAKTRLQSIQSGIENIQQTLELLSTQVQCAYPPIAPSQAAASSSSDEYGSHPALSAYTATAIENPLLCIQNPPMAYHSQPALWSLDALLLSPSTSLQLAPFQCRCGIAHSKTNECMERQVHAILYERNIRQLQQPQLHHNLLPRNPPLPGWSGFENSLIESSLVSILRGYNFKSTETLFGCYFFAYRLLRWRLRSDEESFADLPGWLIPTTTQYTAPHPVSIDFIPWPGIRDYLCLNQNQDYRQVSKIYVESLYLSCPKTCPVFGLGPCRRGSVSVSDEFASVASRLENWSLGSPFIETFPHLVKYL</sequence>
<evidence type="ECO:0000313" key="2">
    <source>
        <dbReference type="EMBL" id="CAG9990079.1"/>
    </source>
</evidence>
<accession>A0A9N9Y4D9</accession>
<evidence type="ECO:0000313" key="3">
    <source>
        <dbReference type="Proteomes" id="UP000754883"/>
    </source>
</evidence>
<organism evidence="2 3">
    <name type="scientific">Clonostachys byssicola</name>
    <dbReference type="NCBI Taxonomy" id="160290"/>
    <lineage>
        <taxon>Eukaryota</taxon>
        <taxon>Fungi</taxon>
        <taxon>Dikarya</taxon>
        <taxon>Ascomycota</taxon>
        <taxon>Pezizomycotina</taxon>
        <taxon>Sordariomycetes</taxon>
        <taxon>Hypocreomycetidae</taxon>
        <taxon>Hypocreales</taxon>
        <taxon>Bionectriaceae</taxon>
        <taxon>Clonostachys</taxon>
    </lineage>
</organism>